<evidence type="ECO:0000313" key="4">
    <source>
        <dbReference type="EMBL" id="MCJ0762738.1"/>
    </source>
</evidence>
<dbReference type="GO" id="GO:0044281">
    <property type="term" value="P:small molecule metabolic process"/>
    <property type="evidence" value="ECO:0007669"/>
    <property type="project" value="UniProtKB-ARBA"/>
</dbReference>
<dbReference type="GO" id="GO:0046872">
    <property type="term" value="F:metal ion binding"/>
    <property type="evidence" value="ECO:0007669"/>
    <property type="project" value="UniProtKB-KW"/>
</dbReference>
<dbReference type="Gene3D" id="3.90.850.10">
    <property type="entry name" value="Fumarylacetoacetase-like, C-terminal domain"/>
    <property type="match status" value="1"/>
</dbReference>
<dbReference type="PANTHER" id="PTHR42796">
    <property type="entry name" value="FUMARYLACETOACETATE HYDROLASE DOMAIN-CONTAINING PROTEIN 2A-RELATED"/>
    <property type="match status" value="1"/>
</dbReference>
<gene>
    <name evidence="4" type="ORF">MMF98_05875</name>
</gene>
<dbReference type="GO" id="GO:0016787">
    <property type="term" value="F:hydrolase activity"/>
    <property type="evidence" value="ECO:0007669"/>
    <property type="project" value="UniProtKB-KW"/>
</dbReference>
<dbReference type="InterPro" id="IPR011234">
    <property type="entry name" value="Fumarylacetoacetase-like_C"/>
</dbReference>
<comment type="similarity">
    <text evidence="1">Belongs to the FAH family.</text>
</comment>
<keyword evidence="2" id="KW-0479">Metal-binding</keyword>
<dbReference type="AlphaFoldDB" id="A0A9X2ALI3"/>
<protein>
    <submittedName>
        <fullName evidence="4">Fumarylacetoacetate hydrolase family protein</fullName>
    </submittedName>
</protein>
<dbReference type="Pfam" id="PF01557">
    <property type="entry name" value="FAA_hydrolase"/>
    <property type="match status" value="1"/>
</dbReference>
<proteinExistence type="inferred from homology"/>
<dbReference type="PANTHER" id="PTHR42796:SF7">
    <property type="entry name" value="2-DEHYDRO-3-DEOXY-D-ARABINONATE DEHYDRATASE"/>
    <property type="match status" value="1"/>
</dbReference>
<reference evidence="4" key="1">
    <citation type="submission" date="2022-03" db="EMBL/GenBank/DDBJ databases">
        <authorList>
            <person name="Woo C.Y."/>
        </authorList>
    </citation>
    <scope>NUCLEOTIDE SEQUENCE</scope>
    <source>
        <strain evidence="4">CYS-02</strain>
    </source>
</reference>
<sequence length="391" mass="41255">MQNHLETSACLPRDPAQALLIGRLWLPGAGPALVRVQEDGLYDLSRLAATASQLLDLPDAAGAVRTHAAPRLADTAAVLANSAAGTRDEARPWLLAPCDLQAIKAAGVTFVASMLERVIEEQARGDAGRAEAVRAAVVSVIGDNLASVVPGSPEALALKEVLVAQGLWSQYLEVGIGPDAEIFTKAQPMSAVGTGAEVGLHPKSAWNNPEPEVVLAVNSRGEVRGATLGNDVNLRDFEGRSALLLGKAKDNNASCAIGPFIRLFDAQFGIDEVRRCELSMRVDGPDGFVMHGSSSLARISRDPLDLVAQASGPCHQYPDGFMLFLGTMFAPTQDRHGPGQGFTHVVGDVVSIGTPQLGTLVNRVNTSDRVAPWRYGAVALMRDLARRGLLA</sequence>
<dbReference type="Proteomes" id="UP001139447">
    <property type="component" value="Unassembled WGS sequence"/>
</dbReference>
<evidence type="ECO:0000313" key="5">
    <source>
        <dbReference type="Proteomes" id="UP001139447"/>
    </source>
</evidence>
<comment type="caution">
    <text evidence="4">The sequence shown here is derived from an EMBL/GenBank/DDBJ whole genome shotgun (WGS) entry which is preliminary data.</text>
</comment>
<keyword evidence="5" id="KW-1185">Reference proteome</keyword>
<evidence type="ECO:0000256" key="2">
    <source>
        <dbReference type="ARBA" id="ARBA00022723"/>
    </source>
</evidence>
<evidence type="ECO:0000259" key="3">
    <source>
        <dbReference type="Pfam" id="PF01557"/>
    </source>
</evidence>
<accession>A0A9X2ALI3</accession>
<organism evidence="4 5">
    <name type="scientific">Variovorax terrae</name>
    <dbReference type="NCBI Taxonomy" id="2923278"/>
    <lineage>
        <taxon>Bacteria</taxon>
        <taxon>Pseudomonadati</taxon>
        <taxon>Pseudomonadota</taxon>
        <taxon>Betaproteobacteria</taxon>
        <taxon>Burkholderiales</taxon>
        <taxon>Comamonadaceae</taxon>
        <taxon>Variovorax</taxon>
    </lineage>
</organism>
<evidence type="ECO:0000256" key="1">
    <source>
        <dbReference type="ARBA" id="ARBA00010211"/>
    </source>
</evidence>
<keyword evidence="4" id="KW-0378">Hydrolase</keyword>
<dbReference type="InterPro" id="IPR036663">
    <property type="entry name" value="Fumarylacetoacetase_C_sf"/>
</dbReference>
<dbReference type="InterPro" id="IPR051121">
    <property type="entry name" value="FAH"/>
</dbReference>
<dbReference type="SUPFAM" id="SSF56529">
    <property type="entry name" value="FAH"/>
    <property type="match status" value="1"/>
</dbReference>
<feature type="domain" description="Fumarylacetoacetase-like C-terminal" evidence="3">
    <location>
        <begin position="223"/>
        <end position="364"/>
    </location>
</feature>
<name>A0A9X2ALI3_9BURK</name>
<dbReference type="EMBL" id="JALGBI010000001">
    <property type="protein sequence ID" value="MCJ0762738.1"/>
    <property type="molecule type" value="Genomic_DNA"/>
</dbReference>
<dbReference type="RefSeq" id="WP_243305250.1">
    <property type="nucleotide sequence ID" value="NZ_JALGBI010000001.1"/>
</dbReference>